<keyword evidence="2" id="KW-1185">Reference proteome</keyword>
<dbReference type="Gramene" id="mRNA:HanXRQr2_Chr12g0540581">
    <property type="protein sequence ID" value="CDS:HanXRQr2_Chr12g0540581.1"/>
    <property type="gene ID" value="HanXRQr2_Chr12g0540581"/>
</dbReference>
<dbReference type="EMBL" id="MNCJ02000327">
    <property type="protein sequence ID" value="KAF5777852.1"/>
    <property type="molecule type" value="Genomic_DNA"/>
</dbReference>
<proteinExistence type="predicted"/>
<evidence type="ECO:0000313" key="2">
    <source>
        <dbReference type="Proteomes" id="UP000215914"/>
    </source>
</evidence>
<dbReference type="Proteomes" id="UP000215914">
    <property type="component" value="Unassembled WGS sequence"/>
</dbReference>
<reference evidence="1" key="1">
    <citation type="journal article" date="2017" name="Nature">
        <title>The sunflower genome provides insights into oil metabolism, flowering and Asterid evolution.</title>
        <authorList>
            <person name="Badouin H."/>
            <person name="Gouzy J."/>
            <person name="Grassa C.J."/>
            <person name="Murat F."/>
            <person name="Staton S.E."/>
            <person name="Cottret L."/>
            <person name="Lelandais-Briere C."/>
            <person name="Owens G.L."/>
            <person name="Carrere S."/>
            <person name="Mayjonade B."/>
            <person name="Legrand L."/>
            <person name="Gill N."/>
            <person name="Kane N.C."/>
            <person name="Bowers J.E."/>
            <person name="Hubner S."/>
            <person name="Bellec A."/>
            <person name="Berard A."/>
            <person name="Berges H."/>
            <person name="Blanchet N."/>
            <person name="Boniface M.C."/>
            <person name="Brunel D."/>
            <person name="Catrice O."/>
            <person name="Chaidir N."/>
            <person name="Claudel C."/>
            <person name="Donnadieu C."/>
            <person name="Faraut T."/>
            <person name="Fievet G."/>
            <person name="Helmstetter N."/>
            <person name="King M."/>
            <person name="Knapp S.J."/>
            <person name="Lai Z."/>
            <person name="Le Paslier M.C."/>
            <person name="Lippi Y."/>
            <person name="Lorenzon L."/>
            <person name="Mandel J.R."/>
            <person name="Marage G."/>
            <person name="Marchand G."/>
            <person name="Marquand E."/>
            <person name="Bret-Mestries E."/>
            <person name="Morien E."/>
            <person name="Nambeesan S."/>
            <person name="Nguyen T."/>
            <person name="Pegot-Espagnet P."/>
            <person name="Pouilly N."/>
            <person name="Raftis F."/>
            <person name="Sallet E."/>
            <person name="Schiex T."/>
            <person name="Thomas J."/>
            <person name="Vandecasteele C."/>
            <person name="Vares D."/>
            <person name="Vear F."/>
            <person name="Vautrin S."/>
            <person name="Crespi M."/>
            <person name="Mangin B."/>
            <person name="Burke J.M."/>
            <person name="Salse J."/>
            <person name="Munos S."/>
            <person name="Vincourt P."/>
            <person name="Rieseberg L.H."/>
            <person name="Langlade N.B."/>
        </authorList>
    </citation>
    <scope>NUCLEOTIDE SEQUENCE</scope>
    <source>
        <tissue evidence="1">Leaves</tissue>
    </source>
</reference>
<dbReference type="AlphaFoldDB" id="A0A9K3HGC9"/>
<accession>A0A9K3HGC9</accession>
<sequence>MVQEVEAGCRYVIEDPFCESALDCLERCLKKRIQVKKKMCQCYKCKKKKKLIYFYYVYLM</sequence>
<evidence type="ECO:0000313" key="1">
    <source>
        <dbReference type="EMBL" id="KAF5777852.1"/>
    </source>
</evidence>
<reference evidence="1" key="2">
    <citation type="submission" date="2020-06" db="EMBL/GenBank/DDBJ databases">
        <title>Helianthus annuus Genome sequencing and assembly Release 2.</title>
        <authorList>
            <person name="Gouzy J."/>
            <person name="Langlade N."/>
            <person name="Munos S."/>
        </authorList>
    </citation>
    <scope>NUCLEOTIDE SEQUENCE</scope>
    <source>
        <tissue evidence="1">Leaves</tissue>
    </source>
</reference>
<name>A0A9K3HGC9_HELAN</name>
<comment type="caution">
    <text evidence="1">The sequence shown here is derived from an EMBL/GenBank/DDBJ whole genome shotgun (WGS) entry which is preliminary data.</text>
</comment>
<gene>
    <name evidence="1" type="ORF">HanXRQr2_Chr12g0540581</name>
</gene>
<protein>
    <submittedName>
        <fullName evidence="1">Uncharacterized protein</fullName>
    </submittedName>
</protein>
<organism evidence="1 2">
    <name type="scientific">Helianthus annuus</name>
    <name type="common">Common sunflower</name>
    <dbReference type="NCBI Taxonomy" id="4232"/>
    <lineage>
        <taxon>Eukaryota</taxon>
        <taxon>Viridiplantae</taxon>
        <taxon>Streptophyta</taxon>
        <taxon>Embryophyta</taxon>
        <taxon>Tracheophyta</taxon>
        <taxon>Spermatophyta</taxon>
        <taxon>Magnoliopsida</taxon>
        <taxon>eudicotyledons</taxon>
        <taxon>Gunneridae</taxon>
        <taxon>Pentapetalae</taxon>
        <taxon>asterids</taxon>
        <taxon>campanulids</taxon>
        <taxon>Asterales</taxon>
        <taxon>Asteraceae</taxon>
        <taxon>Asteroideae</taxon>
        <taxon>Heliantheae alliance</taxon>
        <taxon>Heliantheae</taxon>
        <taxon>Helianthus</taxon>
    </lineage>
</organism>